<accession>A0A101JQ01</accession>
<keyword evidence="2" id="KW-1185">Reference proteome</keyword>
<gene>
    <name evidence="1" type="ORF">ADL15_22890</name>
</gene>
<dbReference type="EMBL" id="LLZH01000234">
    <property type="protein sequence ID" value="KUL30818.1"/>
    <property type="molecule type" value="Genomic_DNA"/>
</dbReference>
<dbReference type="RefSeq" id="WP_067694765.1">
    <property type="nucleotide sequence ID" value="NZ_LLZH01000234.1"/>
</dbReference>
<evidence type="ECO:0000313" key="1">
    <source>
        <dbReference type="EMBL" id="KUL30818.1"/>
    </source>
</evidence>
<sequence length="107" mass="11582">MDWYSVRAVFAFGFGDGPGRTTYEERVTLWRADDLVAAIALAEADAADYAGGLDDCVFTGLLQAYHLYDEPGAGAEVFSLMRTSALAPDDYLSAFFDTGDERQGHVG</sequence>
<organism evidence="1 2">
    <name type="scientific">Actinoplanes awajinensis subsp. mycoplanecinus</name>
    <dbReference type="NCBI Taxonomy" id="135947"/>
    <lineage>
        <taxon>Bacteria</taxon>
        <taxon>Bacillati</taxon>
        <taxon>Actinomycetota</taxon>
        <taxon>Actinomycetes</taxon>
        <taxon>Micromonosporales</taxon>
        <taxon>Micromonosporaceae</taxon>
        <taxon>Actinoplanes</taxon>
    </lineage>
</organism>
<name>A0A101JQ01_9ACTN</name>
<dbReference type="Proteomes" id="UP000053244">
    <property type="component" value="Unassembled WGS sequence"/>
</dbReference>
<dbReference type="OrthoDB" id="3296292at2"/>
<dbReference type="AlphaFoldDB" id="A0A101JQ01"/>
<reference evidence="1 2" key="1">
    <citation type="submission" date="2015-10" db="EMBL/GenBank/DDBJ databases">
        <authorList>
            <person name="Gilbert D.G."/>
        </authorList>
    </citation>
    <scope>NUCLEOTIDE SEQUENCE [LARGE SCALE GENOMIC DNA]</scope>
    <source>
        <strain evidence="1 2">NRRL B-16712</strain>
    </source>
</reference>
<comment type="caution">
    <text evidence="1">The sequence shown here is derived from an EMBL/GenBank/DDBJ whole genome shotgun (WGS) entry which is preliminary data.</text>
</comment>
<evidence type="ECO:0000313" key="2">
    <source>
        <dbReference type="Proteomes" id="UP000053244"/>
    </source>
</evidence>
<protein>
    <submittedName>
        <fullName evidence="1">Uncharacterized protein</fullName>
    </submittedName>
</protein>
<proteinExistence type="predicted"/>